<dbReference type="InterPro" id="IPR012902">
    <property type="entry name" value="N_methyl_site"/>
</dbReference>
<keyword evidence="3" id="KW-0574">Periplasm</keyword>
<dbReference type="Pfam" id="PF07963">
    <property type="entry name" value="N_methyl"/>
    <property type="match status" value="1"/>
</dbReference>
<evidence type="ECO:0000256" key="2">
    <source>
        <dbReference type="ARBA" id="ARBA00004418"/>
    </source>
</evidence>
<evidence type="ECO:0000256" key="4">
    <source>
        <dbReference type="ARBA" id="ARBA00023237"/>
    </source>
</evidence>
<dbReference type="GO" id="GO:0009279">
    <property type="term" value="C:cell outer membrane"/>
    <property type="evidence" value="ECO:0007669"/>
    <property type="project" value="UniProtKB-SubCell"/>
</dbReference>
<keyword evidence="4" id="KW-0998">Cell outer membrane</keyword>
<sequence>MRNLGATLVELLVALAVLAIVLAVGVLNLRPLSDPLQDAVVQAEGYLKQVRAKAMATTSAYQVDLGPGRLSARYAPTCRSASFSEDAALRLDLPEGVRLEARWAQSGQDFAPSDWVCFTSRGLLLGSQSEEPLLEFRDGKGRVKTLRVMLGGGVVRP</sequence>
<evidence type="ECO:0000313" key="6">
    <source>
        <dbReference type="Proteomes" id="UP000297668"/>
    </source>
</evidence>
<organism evidence="5 6">
    <name type="scientific">Thermus tengchongensis</name>
    <dbReference type="NCBI Taxonomy" id="1214928"/>
    <lineage>
        <taxon>Bacteria</taxon>
        <taxon>Thermotogati</taxon>
        <taxon>Deinococcota</taxon>
        <taxon>Deinococci</taxon>
        <taxon>Thermales</taxon>
        <taxon>Thermaceae</taxon>
        <taxon>Thermus</taxon>
    </lineage>
</organism>
<comment type="caution">
    <text evidence="5">The sequence shown here is derived from an EMBL/GenBank/DDBJ whole genome shotgun (WGS) entry which is preliminary data.</text>
</comment>
<dbReference type="GO" id="GO:0042597">
    <property type="term" value="C:periplasmic space"/>
    <property type="evidence" value="ECO:0007669"/>
    <property type="project" value="UniProtKB-SubCell"/>
</dbReference>
<protein>
    <submittedName>
        <fullName evidence="5">Type II secretion system protein</fullName>
    </submittedName>
</protein>
<dbReference type="InterPro" id="IPR045584">
    <property type="entry name" value="Pilin-like"/>
</dbReference>
<accession>A0A4Y9FH01</accession>
<dbReference type="EMBL" id="SJZF01000001">
    <property type="protein sequence ID" value="TFU27833.1"/>
    <property type="molecule type" value="Genomic_DNA"/>
</dbReference>
<dbReference type="AlphaFoldDB" id="A0A4Y9FH01"/>
<comment type="subcellular location">
    <subcellularLocation>
        <location evidence="1">Cell outer membrane</location>
        <topology evidence="1">Single-pass membrane protein</topology>
    </subcellularLocation>
    <subcellularLocation>
        <location evidence="2">Periplasm</location>
    </subcellularLocation>
</comment>
<evidence type="ECO:0000256" key="1">
    <source>
        <dbReference type="ARBA" id="ARBA00004203"/>
    </source>
</evidence>
<evidence type="ECO:0000313" key="5">
    <source>
        <dbReference type="EMBL" id="TFU27833.1"/>
    </source>
</evidence>
<name>A0A4Y9FH01_9DEIN</name>
<dbReference type="Proteomes" id="UP000297668">
    <property type="component" value="Unassembled WGS sequence"/>
</dbReference>
<gene>
    <name evidence="5" type="ORF">E0687_00835</name>
</gene>
<dbReference type="SUPFAM" id="SSF54523">
    <property type="entry name" value="Pili subunits"/>
    <property type="match status" value="1"/>
</dbReference>
<keyword evidence="4" id="KW-0472">Membrane</keyword>
<reference evidence="5 6" key="1">
    <citation type="submission" date="2019-03" db="EMBL/GenBank/DDBJ databases">
        <title>Thermus tengchongensis species for the arsenic transformation mechanism.</title>
        <authorList>
            <person name="Yuan G.C."/>
        </authorList>
    </citation>
    <scope>NUCLEOTIDE SEQUENCE [LARGE SCALE GENOMIC DNA]</scope>
    <source>
        <strain evidence="5 6">15W</strain>
    </source>
</reference>
<evidence type="ECO:0000256" key="3">
    <source>
        <dbReference type="ARBA" id="ARBA00022764"/>
    </source>
</evidence>
<proteinExistence type="predicted"/>